<accession>A0A2W5M3V1</accession>
<dbReference type="InterPro" id="IPR011990">
    <property type="entry name" value="TPR-like_helical_dom_sf"/>
</dbReference>
<evidence type="ECO:0000256" key="2">
    <source>
        <dbReference type="SAM" id="Phobius"/>
    </source>
</evidence>
<feature type="transmembrane region" description="Helical" evidence="2">
    <location>
        <begin position="53"/>
        <end position="75"/>
    </location>
</feature>
<comment type="caution">
    <text evidence="3">The sequence shown here is derived from an EMBL/GenBank/DDBJ whole genome shotgun (WGS) entry which is preliminary data.</text>
</comment>
<feature type="transmembrane region" description="Helical" evidence="2">
    <location>
        <begin position="26"/>
        <end position="47"/>
    </location>
</feature>
<evidence type="ECO:0000313" key="4">
    <source>
        <dbReference type="Proteomes" id="UP000249046"/>
    </source>
</evidence>
<dbReference type="SMART" id="SM00028">
    <property type="entry name" value="TPR"/>
    <property type="match status" value="3"/>
</dbReference>
<evidence type="ECO:0000313" key="3">
    <source>
        <dbReference type="EMBL" id="PZQ12083.1"/>
    </source>
</evidence>
<keyword evidence="1" id="KW-0802">TPR repeat</keyword>
<dbReference type="EMBL" id="QFPO01000014">
    <property type="protein sequence ID" value="PZQ12083.1"/>
    <property type="molecule type" value="Genomic_DNA"/>
</dbReference>
<dbReference type="InterPro" id="IPR019734">
    <property type="entry name" value="TPR_rpt"/>
</dbReference>
<dbReference type="Gene3D" id="3.40.50.10070">
    <property type="entry name" value="TolB, N-terminal domain"/>
    <property type="match status" value="1"/>
</dbReference>
<feature type="transmembrane region" description="Helical" evidence="2">
    <location>
        <begin position="103"/>
        <end position="122"/>
    </location>
</feature>
<proteinExistence type="predicted"/>
<sequence>MAGTRGGTAFRDFVAELQRRNVIRAAALYTAAAWLLVQVATQVFPFFNIPNWVVRWIVVAALIGFPIWLVLAWMYELSPEGLRRESEDPRAERPERDARRMNAWIVGIACLAVAVLVSGLLVDRRGSEVAPAPTPTAIPEKSIAVLPLRNESGDLQDRYFSDGLSEDLTTELARFGGLKVISRDSAFRFRDSTADSATIGAQLGVATLLQGSVRRQGDALRISATLVRAADGSVIWSERFDRPYKELFATQDEIAHAVASSLKAKWLPGDGAAAQGDRPPSGNLDAYQAFLRGAADFRSGDPARARKAVDEFAEAIRIDPAYAAAYAGTAIAWSVIKAGATDAKSIADAAAHAREASARALALNADLALAHMVRATVLFNVDANLAEAVEAARRAYELAPHDGRVLATLATVTAAQGDAERAVQYAREATVLDPLAPQRYETLGDDLALLGSFDEAEAAYRKAEALSPNRYRYYNFLTQLAVLRGDAKKALEYAEREKSEPWDVISRAYALQIGTDRAAADAAIEAVERACDGTCPAIVAALYALRGDADRAFEWMYKQIDVDRGDGMGILSDPILSRLRSDPRYADFAKKLSQGA</sequence>
<keyword evidence="2" id="KW-0472">Membrane</keyword>
<feature type="repeat" description="TPR" evidence="1">
    <location>
        <begin position="437"/>
        <end position="470"/>
    </location>
</feature>
<evidence type="ECO:0000256" key="1">
    <source>
        <dbReference type="PROSITE-ProRule" id="PRU00339"/>
    </source>
</evidence>
<keyword evidence="2" id="KW-1133">Transmembrane helix</keyword>
<dbReference type="SUPFAM" id="SSF48452">
    <property type="entry name" value="TPR-like"/>
    <property type="match status" value="2"/>
</dbReference>
<dbReference type="Proteomes" id="UP000249046">
    <property type="component" value="Unassembled WGS sequence"/>
</dbReference>
<dbReference type="Gene3D" id="1.25.40.10">
    <property type="entry name" value="Tetratricopeptide repeat domain"/>
    <property type="match status" value="1"/>
</dbReference>
<organism evidence="3 4">
    <name type="scientific">Rhodanobacter denitrificans</name>
    <dbReference type="NCBI Taxonomy" id="666685"/>
    <lineage>
        <taxon>Bacteria</taxon>
        <taxon>Pseudomonadati</taxon>
        <taxon>Pseudomonadota</taxon>
        <taxon>Gammaproteobacteria</taxon>
        <taxon>Lysobacterales</taxon>
        <taxon>Rhodanobacteraceae</taxon>
        <taxon>Rhodanobacter</taxon>
    </lineage>
</organism>
<keyword evidence="2" id="KW-0812">Transmembrane</keyword>
<gene>
    <name evidence="3" type="ORF">DI564_14075</name>
</gene>
<reference evidence="3 4" key="1">
    <citation type="submission" date="2017-08" db="EMBL/GenBank/DDBJ databases">
        <title>Infants hospitalized years apart are colonized by the same room-sourced microbial strains.</title>
        <authorList>
            <person name="Brooks B."/>
            <person name="Olm M.R."/>
            <person name="Firek B.A."/>
            <person name="Baker R."/>
            <person name="Thomas B.C."/>
            <person name="Morowitz M.J."/>
            <person name="Banfield J.F."/>
        </authorList>
    </citation>
    <scope>NUCLEOTIDE SEQUENCE [LARGE SCALE GENOMIC DNA]</scope>
    <source>
        <strain evidence="3">S2_005_003_R2_42</strain>
    </source>
</reference>
<name>A0A2W5M3V1_9GAMM</name>
<protein>
    <submittedName>
        <fullName evidence="3">Uncharacterized protein</fullName>
    </submittedName>
</protein>
<dbReference type="PROSITE" id="PS50005">
    <property type="entry name" value="TPR"/>
    <property type="match status" value="1"/>
</dbReference>
<dbReference type="AlphaFoldDB" id="A0A2W5M3V1"/>